<dbReference type="SFLD" id="SFLDG01067">
    <property type="entry name" value="SPASM/twitch_domain_containing"/>
    <property type="match status" value="1"/>
</dbReference>
<dbReference type="CDD" id="cd01335">
    <property type="entry name" value="Radical_SAM"/>
    <property type="match status" value="1"/>
</dbReference>
<comment type="similarity">
    <text evidence="4">Belongs to the radical SAM superfamily. NifB family.</text>
</comment>
<dbReference type="Proteomes" id="UP000292974">
    <property type="component" value="Unassembled WGS sequence"/>
</dbReference>
<dbReference type="EMBL" id="SIOP01000005">
    <property type="protein sequence ID" value="TAY42315.1"/>
    <property type="molecule type" value="Genomic_DNA"/>
</dbReference>
<keyword evidence="10" id="KW-0411">Iron-sulfur</keyword>
<dbReference type="InterPro" id="IPR036105">
    <property type="entry name" value="DiNase_FeMo-co_biosyn_sf"/>
</dbReference>
<keyword evidence="17" id="KW-0614">Plasmid</keyword>
<keyword evidence="6" id="KW-0004">4Fe-4S</keyword>
<dbReference type="Gene3D" id="3.30.420.130">
    <property type="entry name" value="Dinitrogenase iron-molybdenum cofactor biosynthesis domain"/>
    <property type="match status" value="1"/>
</dbReference>
<dbReference type="GO" id="GO:0016829">
    <property type="term" value="F:lyase activity"/>
    <property type="evidence" value="ECO:0007669"/>
    <property type="project" value="UniProtKB-KW"/>
</dbReference>
<keyword evidence="11" id="KW-0535">Nitrogen fixation</keyword>
<dbReference type="SFLD" id="SFLDG01068">
    <property type="entry name" value="FeMo_cofactor_biosynthesis_pro"/>
    <property type="match status" value="1"/>
</dbReference>
<dbReference type="UniPathway" id="UPA00782"/>
<feature type="compositionally biased region" description="Polar residues" evidence="15">
    <location>
        <begin position="29"/>
        <end position="38"/>
    </location>
</feature>
<dbReference type="InterPro" id="IPR003731">
    <property type="entry name" value="Di-Nase_FeMo-co_biosynth"/>
</dbReference>
<comment type="pathway">
    <text evidence="3">Cofactor biosynthesis; Fe-Mo cofactor biosynthesis.</text>
</comment>
<dbReference type="PROSITE" id="PS01305">
    <property type="entry name" value="MOAA_NIFB_PQQE"/>
    <property type="match status" value="1"/>
</dbReference>
<dbReference type="SUPFAM" id="SSF53146">
    <property type="entry name" value="Nitrogenase accessory factor-like"/>
    <property type="match status" value="1"/>
</dbReference>
<feature type="domain" description="Radical SAM core" evidence="16">
    <location>
        <begin position="60"/>
        <end position="311"/>
    </location>
</feature>
<evidence type="ECO:0000256" key="13">
    <source>
        <dbReference type="ARBA" id="ARBA00030926"/>
    </source>
</evidence>
<dbReference type="SMART" id="SM00729">
    <property type="entry name" value="Elp3"/>
    <property type="match status" value="1"/>
</dbReference>
<evidence type="ECO:0000256" key="9">
    <source>
        <dbReference type="ARBA" id="ARBA00023004"/>
    </source>
</evidence>
<reference evidence="17 18" key="1">
    <citation type="submission" date="2019-02" db="EMBL/GenBank/DDBJ databases">
        <title>The genomic architecture of introgression among sibling species of bacteria.</title>
        <authorList>
            <person name="Cavassim M.I.A."/>
            <person name="Moeskjaer S."/>
            <person name="Moslemi C."/>
            <person name="Fields B."/>
            <person name="Bachmann A."/>
            <person name="Vilhjalmsson B."/>
            <person name="Schierup M.H."/>
            <person name="Young J.P.W."/>
            <person name="Andersen S.U."/>
        </authorList>
    </citation>
    <scope>NUCLEOTIDE SEQUENCE [LARGE SCALE GENOMIC DNA]</scope>
    <source>
        <strain evidence="17 18">SM135B</strain>
        <plasmid evidence="17">pSM135B_Rh08</plasmid>
    </source>
</reference>
<dbReference type="SUPFAM" id="SSF102114">
    <property type="entry name" value="Radical SAM enzymes"/>
    <property type="match status" value="1"/>
</dbReference>
<evidence type="ECO:0000256" key="3">
    <source>
        <dbReference type="ARBA" id="ARBA00005155"/>
    </source>
</evidence>
<comment type="caution">
    <text evidence="17">The sequence shown here is derived from an EMBL/GenBank/DDBJ whole genome shotgun (WGS) entry which is preliminary data.</text>
</comment>
<dbReference type="NCBIfam" id="TIGR01290">
    <property type="entry name" value="nifB"/>
    <property type="match status" value="1"/>
</dbReference>
<evidence type="ECO:0000256" key="1">
    <source>
        <dbReference type="ARBA" id="ARBA00001966"/>
    </source>
</evidence>
<dbReference type="Pfam" id="PF02579">
    <property type="entry name" value="Nitro_FeMo-Co"/>
    <property type="match status" value="1"/>
</dbReference>
<feature type="region of interest" description="Disordered" evidence="15">
    <location>
        <begin position="1"/>
        <end position="38"/>
    </location>
</feature>
<evidence type="ECO:0000313" key="17">
    <source>
        <dbReference type="EMBL" id="TAY42315.1"/>
    </source>
</evidence>
<dbReference type="CDD" id="cd00852">
    <property type="entry name" value="NifB"/>
    <property type="match status" value="1"/>
</dbReference>
<dbReference type="InterPro" id="IPR006638">
    <property type="entry name" value="Elp3/MiaA/NifB-like_rSAM"/>
</dbReference>
<dbReference type="GO" id="GO:0046872">
    <property type="term" value="F:metal ion binding"/>
    <property type="evidence" value="ECO:0007669"/>
    <property type="project" value="UniProtKB-KW"/>
</dbReference>
<dbReference type="AlphaFoldDB" id="A0A7M3DJA3"/>
<protein>
    <recommendedName>
        <fullName evidence="5">FeMo cofactor biosynthesis protein NifB</fullName>
    </recommendedName>
    <alternativeName>
        <fullName evidence="14">Nitrogenase cofactor maturase NifB</fullName>
    </alternativeName>
    <alternativeName>
        <fullName evidence="13">Radical SAM assemblase NifB</fullName>
    </alternativeName>
</protein>
<dbReference type="InterPro" id="IPR005980">
    <property type="entry name" value="Nase_CF_NifB"/>
</dbReference>
<comment type="function">
    <text evidence="2">Involved in the biosynthesis of the iron-molybdenum cofactor (FeMo-co or M-cluster) found in the dinitrogenase enzyme of the nitrogenase complex in nitrogen-fixing microorganisms. NifB catalyzes the crucial step of radical SAM-dependent carbide insertion that occurs concomitant with the insertion of a 9th sulfur and the rearrangement/coupling of two [4Fe-4S] clusters into a [8Fe-9S-C] cluster, the precursor to the M-cluster.</text>
</comment>
<dbReference type="SFLD" id="SFLDF00281">
    <property type="entry name" value="FeMo_cofactor_biosynthesis_pro"/>
    <property type="match status" value="1"/>
</dbReference>
<evidence type="ECO:0000256" key="10">
    <source>
        <dbReference type="ARBA" id="ARBA00023014"/>
    </source>
</evidence>
<proteinExistence type="inferred from homology"/>
<dbReference type="GeneID" id="61428903"/>
<gene>
    <name evidence="17" type="primary">nifB</name>
    <name evidence="17" type="ORF">ELH90_35690</name>
</gene>
<dbReference type="InterPro" id="IPR058240">
    <property type="entry name" value="rSAM_sf"/>
</dbReference>
<dbReference type="GO" id="GO:0051539">
    <property type="term" value="F:4 iron, 4 sulfur cluster binding"/>
    <property type="evidence" value="ECO:0007669"/>
    <property type="project" value="UniProtKB-KW"/>
</dbReference>
<evidence type="ECO:0000313" key="18">
    <source>
        <dbReference type="Proteomes" id="UP000292974"/>
    </source>
</evidence>
<dbReference type="PANTHER" id="PTHR43787">
    <property type="entry name" value="FEMO COFACTOR BIOSYNTHESIS PROTEIN NIFB-RELATED"/>
    <property type="match status" value="1"/>
</dbReference>
<evidence type="ECO:0000256" key="15">
    <source>
        <dbReference type="SAM" id="MobiDB-lite"/>
    </source>
</evidence>
<evidence type="ECO:0000256" key="2">
    <source>
        <dbReference type="ARBA" id="ARBA00003522"/>
    </source>
</evidence>
<dbReference type="PANTHER" id="PTHR43787:SF13">
    <property type="entry name" value="FEMO COFACTOR BIOSYNTHESIS PROTEIN NIFB"/>
    <property type="match status" value="1"/>
</dbReference>
<evidence type="ECO:0000256" key="4">
    <source>
        <dbReference type="ARBA" id="ARBA00006804"/>
    </source>
</evidence>
<name>A0A7M3DJA3_RHILE</name>
<evidence type="ECO:0000256" key="8">
    <source>
        <dbReference type="ARBA" id="ARBA00022723"/>
    </source>
</evidence>
<accession>A0A7M3DJA3</accession>
<evidence type="ECO:0000256" key="11">
    <source>
        <dbReference type="ARBA" id="ARBA00023231"/>
    </source>
</evidence>
<evidence type="ECO:0000256" key="14">
    <source>
        <dbReference type="ARBA" id="ARBA00032102"/>
    </source>
</evidence>
<keyword evidence="12" id="KW-0456">Lyase</keyword>
<dbReference type="InterPro" id="IPR007197">
    <property type="entry name" value="rSAM"/>
</dbReference>
<evidence type="ECO:0000256" key="6">
    <source>
        <dbReference type="ARBA" id="ARBA00022485"/>
    </source>
</evidence>
<dbReference type="InterPro" id="IPR013785">
    <property type="entry name" value="Aldolase_TIM"/>
</dbReference>
<dbReference type="Gene3D" id="3.20.20.70">
    <property type="entry name" value="Aldolase class I"/>
    <property type="match status" value="1"/>
</dbReference>
<evidence type="ECO:0000256" key="7">
    <source>
        <dbReference type="ARBA" id="ARBA00022691"/>
    </source>
</evidence>
<evidence type="ECO:0000259" key="16">
    <source>
        <dbReference type="PROSITE" id="PS51918"/>
    </source>
</evidence>
<geneLocation type="plasmid" evidence="17">
    <name>pSM135B_Rh08</name>
</geneLocation>
<keyword evidence="8" id="KW-0479">Metal-binding</keyword>
<keyword evidence="7" id="KW-0949">S-adenosyl-L-methionine</keyword>
<keyword evidence="9" id="KW-0408">Iron</keyword>
<sequence>MSRGMSKCRITNTAPAARESEATTFGDHASSSRGSSEPNAMAPAIIEKIKDHPCFSREAHLYFARMHLAVAPACNIQCNYCNRKYDCANESRPGVASHRLTPDQALRRAMAVANEVPQLSVVGIAGPGDACYDWRKTKATLIPIAREIPDVKLCISTNGLALPEHVDELVDMNVGHVTITINMVDPKIGTKIYPWIFYDGRRYNGIDASRILHERQMLGLEMLAERGILIKVNSVMIPGVNDEHLIDVNKWVKDRGAFMHNVMPLISEPTHGTFYGMNDQRCPTPSELIALRDRLEGDTKVMRHCRQCRADAVGLLSDDRANEFKISQLPAEATNDSGKRHAYRKLIERERRAQTLEARGAAIPVSGPSDELLLIAVTTKGGGRVNEHFGHAQELQIFSVCQKGIGLIGHLKIDPYCLGGWGEEATLNSIINALEGLDLLICSQIGNGPTNKLARRGVPATGAYGGSYIEQAIDAHYSAVLHHDASAPRLETHFD</sequence>
<dbReference type="RefSeq" id="WP_032491861.1">
    <property type="nucleotide sequence ID" value="NZ_CP090100.1"/>
</dbReference>
<evidence type="ECO:0000256" key="5">
    <source>
        <dbReference type="ARBA" id="ARBA00021702"/>
    </source>
</evidence>
<dbReference type="Pfam" id="PF04055">
    <property type="entry name" value="Radical_SAM"/>
    <property type="match status" value="1"/>
</dbReference>
<dbReference type="InterPro" id="IPR034165">
    <property type="entry name" value="NifB_C"/>
</dbReference>
<dbReference type="InterPro" id="IPR000385">
    <property type="entry name" value="MoaA_NifB_PqqE_Fe-S-bd_CS"/>
</dbReference>
<dbReference type="GO" id="GO:0032324">
    <property type="term" value="P:molybdopterin cofactor biosynthetic process"/>
    <property type="evidence" value="ECO:0007669"/>
    <property type="project" value="UniProtKB-ARBA"/>
</dbReference>
<comment type="cofactor">
    <cofactor evidence="1">
        <name>[4Fe-4S] cluster</name>
        <dbReference type="ChEBI" id="CHEBI:49883"/>
    </cofactor>
</comment>
<dbReference type="SFLD" id="SFLDS00029">
    <property type="entry name" value="Radical_SAM"/>
    <property type="match status" value="1"/>
</dbReference>
<dbReference type="PROSITE" id="PS51918">
    <property type="entry name" value="RADICAL_SAM"/>
    <property type="match status" value="1"/>
</dbReference>
<evidence type="ECO:0000256" key="12">
    <source>
        <dbReference type="ARBA" id="ARBA00023239"/>
    </source>
</evidence>
<organism evidence="17 18">
    <name type="scientific">Rhizobium leguminosarum</name>
    <dbReference type="NCBI Taxonomy" id="384"/>
    <lineage>
        <taxon>Bacteria</taxon>
        <taxon>Pseudomonadati</taxon>
        <taxon>Pseudomonadota</taxon>
        <taxon>Alphaproteobacteria</taxon>
        <taxon>Hyphomicrobiales</taxon>
        <taxon>Rhizobiaceae</taxon>
        <taxon>Rhizobium/Agrobacterium group</taxon>
        <taxon>Rhizobium</taxon>
    </lineage>
</organism>